<gene>
    <name evidence="2" type="ORF">ATANTOWER_019604</name>
</gene>
<feature type="compositionally biased region" description="Polar residues" evidence="1">
    <location>
        <begin position="1"/>
        <end position="17"/>
    </location>
</feature>
<feature type="compositionally biased region" description="Polar residues" evidence="1">
    <location>
        <begin position="39"/>
        <end position="48"/>
    </location>
</feature>
<comment type="caution">
    <text evidence="2">The sequence shown here is derived from an EMBL/GenBank/DDBJ whole genome shotgun (WGS) entry which is preliminary data.</text>
</comment>
<accession>A0ABU7BR66</accession>
<sequence>MLSSTSSPGQLFLSTVHGSGGAGAHLQQARNGVYPGPVTSPSQGNTETPRIHTHSHLRAIERDQLS</sequence>
<evidence type="ECO:0000313" key="3">
    <source>
        <dbReference type="Proteomes" id="UP001345963"/>
    </source>
</evidence>
<feature type="region of interest" description="Disordered" evidence="1">
    <location>
        <begin position="1"/>
        <end position="66"/>
    </location>
</feature>
<proteinExistence type="predicted"/>
<evidence type="ECO:0000313" key="2">
    <source>
        <dbReference type="EMBL" id="MED6252937.1"/>
    </source>
</evidence>
<dbReference type="Proteomes" id="UP001345963">
    <property type="component" value="Unassembled WGS sequence"/>
</dbReference>
<reference evidence="2 3" key="1">
    <citation type="submission" date="2021-07" db="EMBL/GenBank/DDBJ databases">
        <authorList>
            <person name="Palmer J.M."/>
        </authorList>
    </citation>
    <scope>NUCLEOTIDE SEQUENCE [LARGE SCALE GENOMIC DNA]</scope>
    <source>
        <strain evidence="2 3">AT_MEX2019</strain>
        <tissue evidence="2">Muscle</tissue>
    </source>
</reference>
<name>A0ABU7BR66_9TELE</name>
<keyword evidence="3" id="KW-1185">Reference proteome</keyword>
<evidence type="ECO:0000256" key="1">
    <source>
        <dbReference type="SAM" id="MobiDB-lite"/>
    </source>
</evidence>
<organism evidence="2 3">
    <name type="scientific">Ataeniobius toweri</name>
    <dbReference type="NCBI Taxonomy" id="208326"/>
    <lineage>
        <taxon>Eukaryota</taxon>
        <taxon>Metazoa</taxon>
        <taxon>Chordata</taxon>
        <taxon>Craniata</taxon>
        <taxon>Vertebrata</taxon>
        <taxon>Euteleostomi</taxon>
        <taxon>Actinopterygii</taxon>
        <taxon>Neopterygii</taxon>
        <taxon>Teleostei</taxon>
        <taxon>Neoteleostei</taxon>
        <taxon>Acanthomorphata</taxon>
        <taxon>Ovalentaria</taxon>
        <taxon>Atherinomorphae</taxon>
        <taxon>Cyprinodontiformes</taxon>
        <taxon>Goodeidae</taxon>
        <taxon>Ataeniobius</taxon>
    </lineage>
</organism>
<protein>
    <submittedName>
        <fullName evidence="2">Uncharacterized protein</fullName>
    </submittedName>
</protein>
<dbReference type="EMBL" id="JAHUTI010063119">
    <property type="protein sequence ID" value="MED6252937.1"/>
    <property type="molecule type" value="Genomic_DNA"/>
</dbReference>